<dbReference type="SUPFAM" id="SSF51556">
    <property type="entry name" value="Metallo-dependent hydrolases"/>
    <property type="match status" value="1"/>
</dbReference>
<keyword evidence="2" id="KW-0378">Hydrolase</keyword>
<reference evidence="3" key="1">
    <citation type="submission" date="2019-06" db="EMBL/GenBank/DDBJ databases">
        <title>The complete genome of Emcibacter congregatus ZYLT.</title>
        <authorList>
            <person name="Zhao Z."/>
        </authorList>
    </citation>
    <scope>NUCLEOTIDE SEQUENCE [LARGE SCALE GENOMIC DNA]</scope>
    <source>
        <strain evidence="3">MCCC 1A06723</strain>
    </source>
</reference>
<dbReference type="PANTHER" id="PTHR43135:SF3">
    <property type="entry name" value="ALPHA-D-RIBOSE 1-METHYLPHOSPHONATE 5-TRIPHOSPHATE DIPHOSPHATASE"/>
    <property type="match status" value="1"/>
</dbReference>
<dbReference type="GO" id="GO:0016810">
    <property type="term" value="F:hydrolase activity, acting on carbon-nitrogen (but not peptide) bonds"/>
    <property type="evidence" value="ECO:0007669"/>
    <property type="project" value="InterPro"/>
</dbReference>
<dbReference type="SUPFAM" id="SSF51338">
    <property type="entry name" value="Composite domain of metallo-dependent hydrolases"/>
    <property type="match status" value="1"/>
</dbReference>
<dbReference type="InterPro" id="IPR051781">
    <property type="entry name" value="Metallo-dep_Hydrolase"/>
</dbReference>
<dbReference type="InterPro" id="IPR032466">
    <property type="entry name" value="Metal_Hydrolase"/>
</dbReference>
<comment type="caution">
    <text evidence="2">The sequence shown here is derived from an EMBL/GenBank/DDBJ whole genome shotgun (WGS) entry which is preliminary data.</text>
</comment>
<gene>
    <name evidence="2" type="ORF">FIV46_08495</name>
</gene>
<dbReference type="Gene3D" id="3.20.20.140">
    <property type="entry name" value="Metal-dependent hydrolases"/>
    <property type="match status" value="1"/>
</dbReference>
<dbReference type="Gene3D" id="2.30.40.10">
    <property type="entry name" value="Urease, subunit C, domain 1"/>
    <property type="match status" value="1"/>
</dbReference>
<dbReference type="OrthoDB" id="8098664at2"/>
<dbReference type="AlphaFoldDB" id="A0A501PKJ6"/>
<evidence type="ECO:0000313" key="3">
    <source>
        <dbReference type="Proteomes" id="UP000319148"/>
    </source>
</evidence>
<organism evidence="2 3">
    <name type="scientific">Emcibacter nanhaiensis</name>
    <dbReference type="NCBI Taxonomy" id="1505037"/>
    <lineage>
        <taxon>Bacteria</taxon>
        <taxon>Pseudomonadati</taxon>
        <taxon>Pseudomonadota</taxon>
        <taxon>Alphaproteobacteria</taxon>
        <taxon>Emcibacterales</taxon>
        <taxon>Emcibacteraceae</taxon>
        <taxon>Emcibacter</taxon>
    </lineage>
</organism>
<dbReference type="InterPro" id="IPR006680">
    <property type="entry name" value="Amidohydro-rel"/>
</dbReference>
<dbReference type="Proteomes" id="UP000319148">
    <property type="component" value="Unassembled WGS sequence"/>
</dbReference>
<protein>
    <submittedName>
        <fullName evidence="2">Amidohydrolase family protein</fullName>
    </submittedName>
</protein>
<dbReference type="Pfam" id="PF01979">
    <property type="entry name" value="Amidohydro_1"/>
    <property type="match status" value="1"/>
</dbReference>
<dbReference type="InterPro" id="IPR011059">
    <property type="entry name" value="Metal-dep_hydrolase_composite"/>
</dbReference>
<name>A0A501PKJ6_9PROT</name>
<dbReference type="EMBL" id="VFIY01000006">
    <property type="protein sequence ID" value="TPD60795.1"/>
    <property type="molecule type" value="Genomic_DNA"/>
</dbReference>
<dbReference type="InterPro" id="IPR057744">
    <property type="entry name" value="OTAase-like"/>
</dbReference>
<accession>A0A501PKJ6</accession>
<dbReference type="CDD" id="cd01299">
    <property type="entry name" value="Met_dep_hydrolase_A"/>
    <property type="match status" value="1"/>
</dbReference>
<proteinExistence type="predicted"/>
<sequence>MADVGLVYVHAGHLIDVEQGMVLDDRLIVIKGERIIDVKPWTEEAALSDVIDWSAYTVMPGMIDGHTHLVGDIQSEDVLAPLKISFDEDVAMGEVNALKTLEAGFTTVIDVGVYQVFTDVALRDKINSGEVPGPRMMVAGAYITKPWGGGEVVGKDAGVDIPPQFRAGVVTSPEEVREKVRYLLDGGADFIKLIATGAVLTVGTEPGEPELSEEEMRAAVEEAAKRGKYVTAHAHGAEGIKMAVRAGVRSIQHGSLADEEALQMMKEHGTWLVADIYNGDYINDVGTREGWPEETMRKNRETTDTQRAVFRRAVELGVNIAYGTDSGVYPHGDNAKQMPYMVRYGLSPMQAIQSATIWGARSMSLEKDVGSIAPGKYADMIAVSNEVLEDVSVLEHVDAVMKGGKLVP</sequence>
<dbReference type="PANTHER" id="PTHR43135">
    <property type="entry name" value="ALPHA-D-RIBOSE 1-METHYLPHOSPHONATE 5-TRIPHOSPHATE DIPHOSPHATASE"/>
    <property type="match status" value="1"/>
</dbReference>
<evidence type="ECO:0000259" key="1">
    <source>
        <dbReference type="Pfam" id="PF01979"/>
    </source>
</evidence>
<keyword evidence="3" id="KW-1185">Reference proteome</keyword>
<evidence type="ECO:0000313" key="2">
    <source>
        <dbReference type="EMBL" id="TPD60795.1"/>
    </source>
</evidence>
<feature type="domain" description="Amidohydrolase-related" evidence="1">
    <location>
        <begin position="57"/>
        <end position="407"/>
    </location>
</feature>